<keyword evidence="3" id="KW-1185">Reference proteome</keyword>
<name>A0ABQ8KNL8_9APHY</name>
<dbReference type="Gene3D" id="1.10.443.10">
    <property type="entry name" value="Intergrase catalytic core"/>
    <property type="match status" value="1"/>
</dbReference>
<organism evidence="2 3">
    <name type="scientific">Rhodofomes roseus</name>
    <dbReference type="NCBI Taxonomy" id="34475"/>
    <lineage>
        <taxon>Eukaryota</taxon>
        <taxon>Fungi</taxon>
        <taxon>Dikarya</taxon>
        <taxon>Basidiomycota</taxon>
        <taxon>Agaricomycotina</taxon>
        <taxon>Agaricomycetes</taxon>
        <taxon>Polyporales</taxon>
        <taxon>Rhodofomes</taxon>
    </lineage>
</organism>
<evidence type="ECO:0000313" key="2">
    <source>
        <dbReference type="EMBL" id="KAH9840012.1"/>
    </source>
</evidence>
<keyword evidence="1" id="KW-0233">DNA recombination</keyword>
<dbReference type="InterPro" id="IPR013762">
    <property type="entry name" value="Integrase-like_cat_sf"/>
</dbReference>
<dbReference type="InterPro" id="IPR052925">
    <property type="entry name" value="Phage_Integrase-like_Recomb"/>
</dbReference>
<dbReference type="GeneID" id="72006328"/>
<reference evidence="2 3" key="1">
    <citation type="journal article" date="2021" name="Environ. Microbiol.">
        <title>Gene family expansions and transcriptome signatures uncover fungal adaptations to wood decay.</title>
        <authorList>
            <person name="Hage H."/>
            <person name="Miyauchi S."/>
            <person name="Viragh M."/>
            <person name="Drula E."/>
            <person name="Min B."/>
            <person name="Chaduli D."/>
            <person name="Navarro D."/>
            <person name="Favel A."/>
            <person name="Norest M."/>
            <person name="Lesage-Meessen L."/>
            <person name="Balint B."/>
            <person name="Merenyi Z."/>
            <person name="de Eugenio L."/>
            <person name="Morin E."/>
            <person name="Martinez A.T."/>
            <person name="Baldrian P."/>
            <person name="Stursova M."/>
            <person name="Martinez M.J."/>
            <person name="Novotny C."/>
            <person name="Magnuson J.K."/>
            <person name="Spatafora J.W."/>
            <person name="Maurice S."/>
            <person name="Pangilinan J."/>
            <person name="Andreopoulos W."/>
            <person name="LaButti K."/>
            <person name="Hundley H."/>
            <person name="Na H."/>
            <person name="Kuo A."/>
            <person name="Barry K."/>
            <person name="Lipzen A."/>
            <person name="Henrissat B."/>
            <person name="Riley R."/>
            <person name="Ahrendt S."/>
            <person name="Nagy L.G."/>
            <person name="Grigoriev I.V."/>
            <person name="Martin F."/>
            <person name="Rosso M.N."/>
        </authorList>
    </citation>
    <scope>NUCLEOTIDE SEQUENCE [LARGE SCALE GENOMIC DNA]</scope>
    <source>
        <strain evidence="2 3">CIRM-BRFM 1785</strain>
    </source>
</reference>
<accession>A0ABQ8KNL8</accession>
<dbReference type="PANTHER" id="PTHR34605:SF4">
    <property type="entry name" value="DNA ADENINE METHYLTRANSFERASE"/>
    <property type="match status" value="1"/>
</dbReference>
<dbReference type="RefSeq" id="XP_047781662.1">
    <property type="nucleotide sequence ID" value="XM_047925596.1"/>
</dbReference>
<dbReference type="EMBL" id="JADCUA010000005">
    <property type="protein sequence ID" value="KAH9840012.1"/>
    <property type="molecule type" value="Genomic_DNA"/>
</dbReference>
<dbReference type="PANTHER" id="PTHR34605">
    <property type="entry name" value="PHAGE_INTEGRASE DOMAIN-CONTAINING PROTEIN"/>
    <property type="match status" value="1"/>
</dbReference>
<sequence length="319" mass="36456">MRAAISHKFGRDFGFGDQPWGRNAATGQYSGNPSLSVTVSQYMVSLQRRKVRAGEDVTSARAITHETMKKLYEYNVNFASDGTRATTSRKRKAEHPEQWAGYRVRRMLHLLYVVSMLCLLRVEEALRIMWTDIRMFVTDKDKLHCVQLDLPFRKQAQNGGIAPFFLYANAQEPHLCPIRAFAEWWSISKAMKIESAGYIFRKRVGNDDVSARASDSMSYESFVECFKNNLLDVSIDPRPYGTHSFRRGGCQYLAMVKRWPIRDICTWGGWAENFDSAGTIFKYLLSSVDAPLLDRQDYFNPKRAASDPCNQCGRTCTCA</sequence>
<protein>
    <recommendedName>
        <fullName evidence="4">DNA breaking-rejoining enzyme</fullName>
    </recommendedName>
</protein>
<gene>
    <name evidence="2" type="ORF">C8Q71DRAFT_795217</name>
</gene>
<evidence type="ECO:0008006" key="4">
    <source>
        <dbReference type="Google" id="ProtNLM"/>
    </source>
</evidence>
<comment type="caution">
    <text evidence="2">The sequence shown here is derived from an EMBL/GenBank/DDBJ whole genome shotgun (WGS) entry which is preliminary data.</text>
</comment>
<evidence type="ECO:0000256" key="1">
    <source>
        <dbReference type="ARBA" id="ARBA00023172"/>
    </source>
</evidence>
<evidence type="ECO:0000313" key="3">
    <source>
        <dbReference type="Proteomes" id="UP000814176"/>
    </source>
</evidence>
<proteinExistence type="predicted"/>
<dbReference type="InterPro" id="IPR011010">
    <property type="entry name" value="DNA_brk_join_enz"/>
</dbReference>
<dbReference type="Proteomes" id="UP000814176">
    <property type="component" value="Unassembled WGS sequence"/>
</dbReference>
<dbReference type="SUPFAM" id="SSF56349">
    <property type="entry name" value="DNA breaking-rejoining enzymes"/>
    <property type="match status" value="1"/>
</dbReference>